<evidence type="ECO:0000256" key="3">
    <source>
        <dbReference type="PROSITE-ProRule" id="PRU00284"/>
    </source>
</evidence>
<dbReference type="RefSeq" id="WP_339967281.1">
    <property type="nucleotide sequence ID" value="NZ_JBBHJY010000005.1"/>
</dbReference>
<evidence type="ECO:0000313" key="6">
    <source>
        <dbReference type="Proteomes" id="UP001379235"/>
    </source>
</evidence>
<dbReference type="Pfam" id="PF00015">
    <property type="entry name" value="MCPsignal"/>
    <property type="match status" value="1"/>
</dbReference>
<name>A0ABU8S9C7_9SPHN</name>
<comment type="similarity">
    <text evidence="2">Belongs to the methyl-accepting chemotaxis (MCP) protein family.</text>
</comment>
<evidence type="ECO:0000313" key="5">
    <source>
        <dbReference type="EMBL" id="MEJ6010563.1"/>
    </source>
</evidence>
<dbReference type="InterPro" id="IPR004089">
    <property type="entry name" value="MCPsignal_dom"/>
</dbReference>
<dbReference type="InterPro" id="IPR004090">
    <property type="entry name" value="Chemotax_Me-accpt_rcpt"/>
</dbReference>
<sequence length="143" mass="15164">MEAAQAGDAGMGFAVVANEVRALSQRSAEAAMQIKELVNNSTKQVAEGVTMVTESGKVLESLMSQVVHIADLVSTIAQSANASELNSVKDSFAQIEMATQQNAAMVEESNAALRTLDVEALALTRAIEKFNVEREDRPLALVA</sequence>
<evidence type="ECO:0000256" key="2">
    <source>
        <dbReference type="ARBA" id="ARBA00029447"/>
    </source>
</evidence>
<keyword evidence="3" id="KW-0807">Transducer</keyword>
<protein>
    <submittedName>
        <fullName evidence="5">Methyl-accepting chemotaxis protein</fullName>
    </submittedName>
</protein>
<evidence type="ECO:0000256" key="1">
    <source>
        <dbReference type="ARBA" id="ARBA00022500"/>
    </source>
</evidence>
<dbReference type="SUPFAM" id="SSF58104">
    <property type="entry name" value="Methyl-accepting chemotaxis protein (MCP) signaling domain"/>
    <property type="match status" value="1"/>
</dbReference>
<evidence type="ECO:0000259" key="4">
    <source>
        <dbReference type="PROSITE" id="PS50111"/>
    </source>
</evidence>
<proteinExistence type="inferred from homology"/>
<dbReference type="PANTHER" id="PTHR43531:SF11">
    <property type="entry name" value="METHYL-ACCEPTING CHEMOTAXIS PROTEIN 3"/>
    <property type="match status" value="1"/>
</dbReference>
<accession>A0ABU8S9C7</accession>
<dbReference type="EMBL" id="JBBHJY010000005">
    <property type="protein sequence ID" value="MEJ6010563.1"/>
    <property type="molecule type" value="Genomic_DNA"/>
</dbReference>
<gene>
    <name evidence="5" type="ORF">WG900_11620</name>
</gene>
<dbReference type="PRINTS" id="PR00260">
    <property type="entry name" value="CHEMTRNSDUCR"/>
</dbReference>
<dbReference type="Proteomes" id="UP001379235">
    <property type="component" value="Unassembled WGS sequence"/>
</dbReference>
<dbReference type="Gene3D" id="1.10.287.950">
    <property type="entry name" value="Methyl-accepting chemotaxis protein"/>
    <property type="match status" value="1"/>
</dbReference>
<reference evidence="5 6" key="1">
    <citation type="submission" date="2024-03" db="EMBL/GenBank/DDBJ databases">
        <authorList>
            <person name="Jo J.-H."/>
        </authorList>
    </citation>
    <scope>NUCLEOTIDE SEQUENCE [LARGE SCALE GENOMIC DNA]</scope>
    <source>
        <strain evidence="5 6">AS3R-12</strain>
    </source>
</reference>
<dbReference type="PANTHER" id="PTHR43531">
    <property type="entry name" value="PROTEIN ICFG"/>
    <property type="match status" value="1"/>
</dbReference>
<feature type="domain" description="Methyl-accepting transducer" evidence="4">
    <location>
        <begin position="1"/>
        <end position="117"/>
    </location>
</feature>
<comment type="caution">
    <text evidence="5">The sequence shown here is derived from an EMBL/GenBank/DDBJ whole genome shotgun (WGS) entry which is preliminary data.</text>
</comment>
<dbReference type="InterPro" id="IPR051310">
    <property type="entry name" value="MCP_chemotaxis"/>
</dbReference>
<keyword evidence="6" id="KW-1185">Reference proteome</keyword>
<dbReference type="PROSITE" id="PS50111">
    <property type="entry name" value="CHEMOTAXIS_TRANSDUC_2"/>
    <property type="match status" value="1"/>
</dbReference>
<keyword evidence="1" id="KW-0145">Chemotaxis</keyword>
<organism evidence="5 6">
    <name type="scientific">Novosphingobium aquae</name>
    <dbReference type="NCBI Taxonomy" id="3133435"/>
    <lineage>
        <taxon>Bacteria</taxon>
        <taxon>Pseudomonadati</taxon>
        <taxon>Pseudomonadota</taxon>
        <taxon>Alphaproteobacteria</taxon>
        <taxon>Sphingomonadales</taxon>
        <taxon>Sphingomonadaceae</taxon>
        <taxon>Novosphingobium</taxon>
    </lineage>
</organism>